<protein>
    <submittedName>
        <fullName evidence="3">Transposase</fullName>
    </submittedName>
</protein>
<sequence length="118" mass="14087">MKTTEMNWLPRGRAKSIVTALLTHSLTRSGHLSLGEEWMAWGDENRGKSMRDILPNIFEFLKEQQYMENVVHHDLGYKLYILRRGRQFKWTKTTQENRSMHAKRLLKKLKNPEEEECL</sequence>
<reference evidence="3" key="1">
    <citation type="submission" date="2017-02" db="UniProtKB">
        <authorList>
            <consortium name="WormBaseParasite"/>
        </authorList>
    </citation>
    <scope>IDENTIFICATION</scope>
</reference>
<evidence type="ECO:0000313" key="2">
    <source>
        <dbReference type="Proteomes" id="UP000274504"/>
    </source>
</evidence>
<dbReference type="AlphaFoldDB" id="A0A0R3SIB0"/>
<reference evidence="1 2" key="2">
    <citation type="submission" date="2018-11" db="EMBL/GenBank/DDBJ databases">
        <authorList>
            <consortium name="Pathogen Informatics"/>
        </authorList>
    </citation>
    <scope>NUCLEOTIDE SEQUENCE [LARGE SCALE GENOMIC DNA]</scope>
</reference>
<evidence type="ECO:0000313" key="1">
    <source>
        <dbReference type="EMBL" id="VDL53331.1"/>
    </source>
</evidence>
<proteinExistence type="predicted"/>
<evidence type="ECO:0000313" key="3">
    <source>
        <dbReference type="WBParaSite" id="HDID_0000467501-mRNA-1"/>
    </source>
</evidence>
<organism evidence="3">
    <name type="scientific">Hymenolepis diminuta</name>
    <name type="common">Rat tapeworm</name>
    <dbReference type="NCBI Taxonomy" id="6216"/>
    <lineage>
        <taxon>Eukaryota</taxon>
        <taxon>Metazoa</taxon>
        <taxon>Spiralia</taxon>
        <taxon>Lophotrochozoa</taxon>
        <taxon>Platyhelminthes</taxon>
        <taxon>Cestoda</taxon>
        <taxon>Eucestoda</taxon>
        <taxon>Cyclophyllidea</taxon>
        <taxon>Hymenolepididae</taxon>
        <taxon>Hymenolepis</taxon>
    </lineage>
</organism>
<name>A0A0R3SIB0_HYMDI</name>
<dbReference type="WBParaSite" id="HDID_0000467501-mRNA-1">
    <property type="protein sequence ID" value="HDID_0000467501-mRNA-1"/>
    <property type="gene ID" value="HDID_0000467501"/>
</dbReference>
<dbReference type="EMBL" id="UYSG01001900">
    <property type="protein sequence ID" value="VDL53331.1"/>
    <property type="molecule type" value="Genomic_DNA"/>
</dbReference>
<accession>A0A0R3SIB0</accession>
<dbReference type="Proteomes" id="UP000274504">
    <property type="component" value="Unassembled WGS sequence"/>
</dbReference>
<gene>
    <name evidence="1" type="ORF">HDID_LOCUS4673</name>
</gene>